<protein>
    <submittedName>
        <fullName evidence="1">Uncharacterized protein</fullName>
    </submittedName>
</protein>
<organism evidence="1 2">
    <name type="scientific">Ridgeia piscesae</name>
    <name type="common">Tubeworm</name>
    <dbReference type="NCBI Taxonomy" id="27915"/>
    <lineage>
        <taxon>Eukaryota</taxon>
        <taxon>Metazoa</taxon>
        <taxon>Spiralia</taxon>
        <taxon>Lophotrochozoa</taxon>
        <taxon>Annelida</taxon>
        <taxon>Polychaeta</taxon>
        <taxon>Sedentaria</taxon>
        <taxon>Canalipalpata</taxon>
        <taxon>Sabellida</taxon>
        <taxon>Siboglinidae</taxon>
        <taxon>Ridgeia</taxon>
    </lineage>
</organism>
<evidence type="ECO:0000313" key="1">
    <source>
        <dbReference type="EMBL" id="KAK2184443.1"/>
    </source>
</evidence>
<reference evidence="1" key="1">
    <citation type="journal article" date="2023" name="Mol. Biol. Evol.">
        <title>Third-Generation Sequencing Reveals the Adaptive Role of the Epigenome in Three Deep-Sea Polychaetes.</title>
        <authorList>
            <person name="Perez M."/>
            <person name="Aroh O."/>
            <person name="Sun Y."/>
            <person name="Lan Y."/>
            <person name="Juniper S.K."/>
            <person name="Young C.R."/>
            <person name="Angers B."/>
            <person name="Qian P.Y."/>
        </authorList>
    </citation>
    <scope>NUCLEOTIDE SEQUENCE</scope>
    <source>
        <strain evidence="1">R07B-5</strain>
    </source>
</reference>
<dbReference type="Proteomes" id="UP001209878">
    <property type="component" value="Unassembled WGS sequence"/>
</dbReference>
<sequence length="33" mass="3697">MALCSYSQSSLRISCPGRCNSTIIGWFNITSYH</sequence>
<dbReference type="EMBL" id="JAODUO010000264">
    <property type="protein sequence ID" value="KAK2184443.1"/>
    <property type="molecule type" value="Genomic_DNA"/>
</dbReference>
<dbReference type="AlphaFoldDB" id="A0AAD9UCJ7"/>
<name>A0AAD9UCJ7_RIDPI</name>
<keyword evidence="2" id="KW-1185">Reference proteome</keyword>
<evidence type="ECO:0000313" key="2">
    <source>
        <dbReference type="Proteomes" id="UP001209878"/>
    </source>
</evidence>
<proteinExistence type="predicted"/>
<accession>A0AAD9UCJ7</accession>
<gene>
    <name evidence="1" type="ORF">NP493_265g00009</name>
</gene>
<comment type="caution">
    <text evidence="1">The sequence shown here is derived from an EMBL/GenBank/DDBJ whole genome shotgun (WGS) entry which is preliminary data.</text>
</comment>